<comment type="caution">
    <text evidence="2">The sequence shown here is derived from an EMBL/GenBank/DDBJ whole genome shotgun (WGS) entry which is preliminary data.</text>
</comment>
<gene>
    <name evidence="2" type="ORF">BD809_108116</name>
</gene>
<reference evidence="2 3" key="1">
    <citation type="submission" date="2019-07" db="EMBL/GenBank/DDBJ databases">
        <title>Genomic Encyclopedia of Archaeal and Bacterial Type Strains, Phase II (KMG-II): from individual species to whole genera.</title>
        <authorList>
            <person name="Goeker M."/>
        </authorList>
    </citation>
    <scope>NUCLEOTIDE SEQUENCE [LARGE SCALE GENOMIC DNA]</scope>
    <source>
        <strain evidence="2 3">DSM 17527</strain>
    </source>
</reference>
<dbReference type="RefSeq" id="WP_148783297.1">
    <property type="nucleotide sequence ID" value="NZ_VNHU01000008.1"/>
</dbReference>
<evidence type="ECO:0000313" key="2">
    <source>
        <dbReference type="EMBL" id="TYP71706.1"/>
    </source>
</evidence>
<dbReference type="Pfam" id="PF00300">
    <property type="entry name" value="His_Phos_1"/>
    <property type="match status" value="1"/>
</dbReference>
<dbReference type="InterPro" id="IPR017578">
    <property type="entry name" value="Ribazole_CobC"/>
</dbReference>
<dbReference type="OrthoDB" id="9782128at2"/>
<dbReference type="Gene3D" id="3.40.50.1240">
    <property type="entry name" value="Phosphoglycerate mutase-like"/>
    <property type="match status" value="1"/>
</dbReference>
<protein>
    <recommendedName>
        <fullName evidence="1">Alpha-ribazole phosphatase</fullName>
        <ecNumber evidence="1">3.1.3.73</ecNumber>
    </recommendedName>
</protein>
<sequence>MEIYLIRHTTPKVDKGVCYGYTDLDIASTFEEEAERILLQLPPTEQFTVYSSPLQRCTKLAKKINANFKIDPRLMELNFGNWENLKWDVIPKDELDPWMQDFVNVKVPGGESYIDLSNRVRSFFDELYSTSHQKAIIITHAGPMRAILSSLQQIALKDSFSIKINYADVIKI</sequence>
<accession>A0A5S5BZS8</accession>
<dbReference type="GO" id="GO:0003873">
    <property type="term" value="F:6-phosphofructo-2-kinase activity"/>
    <property type="evidence" value="ECO:0007669"/>
    <property type="project" value="TreeGrafter"/>
</dbReference>
<dbReference type="InterPro" id="IPR003094">
    <property type="entry name" value="6Pfruct_kin"/>
</dbReference>
<dbReference type="EMBL" id="VNHU01000008">
    <property type="protein sequence ID" value="TYP71706.1"/>
    <property type="molecule type" value="Genomic_DNA"/>
</dbReference>
<keyword evidence="3" id="KW-1185">Reference proteome</keyword>
<proteinExistence type="predicted"/>
<dbReference type="CDD" id="cd07067">
    <property type="entry name" value="HP_PGM_like"/>
    <property type="match status" value="1"/>
</dbReference>
<dbReference type="Proteomes" id="UP000324376">
    <property type="component" value="Unassembled WGS sequence"/>
</dbReference>
<dbReference type="SUPFAM" id="SSF53254">
    <property type="entry name" value="Phosphoglycerate mutase-like"/>
    <property type="match status" value="1"/>
</dbReference>
<dbReference type="GO" id="GO:0005829">
    <property type="term" value="C:cytosol"/>
    <property type="evidence" value="ECO:0007669"/>
    <property type="project" value="TreeGrafter"/>
</dbReference>
<dbReference type="PANTHER" id="PTHR10606">
    <property type="entry name" value="6-PHOSPHOFRUCTO-2-KINASE/FRUCTOSE-2,6-BISPHOSPHATASE"/>
    <property type="match status" value="1"/>
</dbReference>
<dbReference type="AlphaFoldDB" id="A0A5S5BZS8"/>
<dbReference type="GO" id="GO:0009236">
    <property type="term" value="P:cobalamin biosynthetic process"/>
    <property type="evidence" value="ECO:0007669"/>
    <property type="project" value="UniProtKB-UniRule"/>
</dbReference>
<evidence type="ECO:0000256" key="1">
    <source>
        <dbReference type="NCBIfam" id="TIGR03162"/>
    </source>
</evidence>
<dbReference type="InterPro" id="IPR029033">
    <property type="entry name" value="His_PPase_superfam"/>
</dbReference>
<organism evidence="2 3">
    <name type="scientific">Aquimarina intermedia</name>
    <dbReference type="NCBI Taxonomy" id="350814"/>
    <lineage>
        <taxon>Bacteria</taxon>
        <taxon>Pseudomonadati</taxon>
        <taxon>Bacteroidota</taxon>
        <taxon>Flavobacteriia</taxon>
        <taxon>Flavobacteriales</taxon>
        <taxon>Flavobacteriaceae</taxon>
        <taxon>Aquimarina</taxon>
    </lineage>
</organism>
<dbReference type="GO" id="GO:0005524">
    <property type="term" value="F:ATP binding"/>
    <property type="evidence" value="ECO:0007669"/>
    <property type="project" value="InterPro"/>
</dbReference>
<dbReference type="GO" id="GO:0043755">
    <property type="term" value="F:alpha-ribazole phosphatase activity"/>
    <property type="evidence" value="ECO:0007669"/>
    <property type="project" value="UniProtKB-UniRule"/>
</dbReference>
<dbReference type="EC" id="3.1.3.73" evidence="1"/>
<dbReference type="NCBIfam" id="TIGR03162">
    <property type="entry name" value="ribazole_cobC"/>
    <property type="match status" value="1"/>
</dbReference>
<dbReference type="GO" id="GO:0006003">
    <property type="term" value="P:fructose 2,6-bisphosphate metabolic process"/>
    <property type="evidence" value="ECO:0007669"/>
    <property type="project" value="InterPro"/>
</dbReference>
<dbReference type="InterPro" id="IPR013078">
    <property type="entry name" value="His_Pase_superF_clade-1"/>
</dbReference>
<evidence type="ECO:0000313" key="3">
    <source>
        <dbReference type="Proteomes" id="UP000324376"/>
    </source>
</evidence>
<dbReference type="SMART" id="SM00855">
    <property type="entry name" value="PGAM"/>
    <property type="match status" value="1"/>
</dbReference>
<name>A0A5S5BZS8_9FLAO</name>